<evidence type="ECO:0000256" key="2">
    <source>
        <dbReference type="ARBA" id="ARBA00022618"/>
    </source>
</evidence>
<comment type="caution">
    <text evidence="14">The sequence shown here is derived from an EMBL/GenBank/DDBJ whole genome shotgun (WGS) entry which is preliminary data.</text>
</comment>
<dbReference type="Pfam" id="PF04101">
    <property type="entry name" value="Glyco_tran_28_C"/>
    <property type="match status" value="1"/>
</dbReference>
<evidence type="ECO:0000256" key="9">
    <source>
        <dbReference type="ARBA" id="ARBA00023316"/>
    </source>
</evidence>
<keyword evidence="3 10" id="KW-0328">Glycosyltransferase</keyword>
<dbReference type="EMBL" id="VMGI01000067">
    <property type="protein sequence ID" value="TSC92374.1"/>
    <property type="molecule type" value="Genomic_DNA"/>
</dbReference>
<dbReference type="Pfam" id="PF03033">
    <property type="entry name" value="Glyco_transf_28"/>
    <property type="match status" value="1"/>
</dbReference>
<keyword evidence="8 10" id="KW-0131">Cell cycle</keyword>
<dbReference type="Proteomes" id="UP000315589">
    <property type="component" value="Unassembled WGS sequence"/>
</dbReference>
<dbReference type="InterPro" id="IPR006009">
    <property type="entry name" value="GlcNAc_MurG"/>
</dbReference>
<dbReference type="GO" id="GO:0005975">
    <property type="term" value="P:carbohydrate metabolic process"/>
    <property type="evidence" value="ECO:0007669"/>
    <property type="project" value="InterPro"/>
</dbReference>
<keyword evidence="9 10" id="KW-0961">Cell wall biogenesis/degradation</keyword>
<dbReference type="Gene3D" id="3.40.50.2000">
    <property type="entry name" value="Glycogen Phosphorylase B"/>
    <property type="match status" value="2"/>
</dbReference>
<evidence type="ECO:0000259" key="12">
    <source>
        <dbReference type="Pfam" id="PF03033"/>
    </source>
</evidence>
<reference evidence="14 15" key="1">
    <citation type="submission" date="2017-07" db="EMBL/GenBank/DDBJ databases">
        <title>Mechanisms for carbon and nitrogen cycling indicate functional differentiation within the Candidate Phyla Radiation.</title>
        <authorList>
            <person name="Danczak R.E."/>
            <person name="Johnston M.D."/>
            <person name="Kenah C."/>
            <person name="Slattery M."/>
            <person name="Wrighton K.C."/>
            <person name="Wilkins M.J."/>
        </authorList>
    </citation>
    <scope>NUCLEOTIDE SEQUENCE [LARGE SCALE GENOMIC DNA]</scope>
    <source>
        <strain evidence="14">Licking1014_85</strain>
    </source>
</reference>
<evidence type="ECO:0000256" key="7">
    <source>
        <dbReference type="ARBA" id="ARBA00023136"/>
    </source>
</evidence>
<dbReference type="GO" id="GO:0051301">
    <property type="term" value="P:cell division"/>
    <property type="evidence" value="ECO:0007669"/>
    <property type="project" value="UniProtKB-KW"/>
</dbReference>
<dbReference type="PANTHER" id="PTHR21015">
    <property type="entry name" value="UDP-N-ACETYLGLUCOSAMINE--N-ACETYLMURAMYL-(PENTAPEPTIDE) PYROPHOSPHORYL-UNDECAPRENOL N-ACETYLGLUCOSAMINE TRANSFERASE 1"/>
    <property type="match status" value="1"/>
</dbReference>
<proteinExistence type="inferred from homology"/>
<evidence type="ECO:0000256" key="3">
    <source>
        <dbReference type="ARBA" id="ARBA00022676"/>
    </source>
</evidence>
<dbReference type="GO" id="GO:0051991">
    <property type="term" value="F:UDP-N-acetyl-D-glucosamine:N-acetylmuramoyl-L-alanyl-D-glutamyl-meso-2,6-diaminopimelyl-D-alanyl-D-alanine-diphosphoundecaprenol 4-beta-N-acetylglucosaminlytransferase activity"/>
    <property type="evidence" value="ECO:0007669"/>
    <property type="project" value="RHEA"/>
</dbReference>
<evidence type="ECO:0000256" key="1">
    <source>
        <dbReference type="ARBA" id="ARBA00022475"/>
    </source>
</evidence>
<protein>
    <recommendedName>
        <fullName evidence="10">UDP-N-acetylglucosamine--N-acetylmuramyl-(pentapeptide) pyrophosphoryl-undecaprenol N-acetylglucosamine transferase</fullName>
        <ecNumber evidence="10">2.4.1.227</ecNumber>
    </recommendedName>
    <alternativeName>
        <fullName evidence="10">Undecaprenyl-PP-MurNAc-pentapeptide-UDPGlcNAc GlcNAc transferase</fullName>
    </alternativeName>
</protein>
<dbReference type="PANTHER" id="PTHR21015:SF27">
    <property type="entry name" value="UDP-N-ACETYLGLUCOSAMINE--N-ACETYLMURAMYL-(PENTAPEPTIDE) PYROPHOSPHORYL-UNDECAPRENOL N-ACETYLGLUCOSAMINE TRANSFERASE"/>
    <property type="match status" value="1"/>
</dbReference>
<dbReference type="HAMAP" id="MF_00033">
    <property type="entry name" value="MurG"/>
    <property type="match status" value="1"/>
</dbReference>
<evidence type="ECO:0000256" key="4">
    <source>
        <dbReference type="ARBA" id="ARBA00022679"/>
    </source>
</evidence>
<comment type="function">
    <text evidence="10">Cell wall formation. Catalyzes the transfer of a GlcNAc subunit on undecaprenyl-pyrophosphoryl-MurNAc-pentapeptide (lipid intermediate I) to form undecaprenyl-pyrophosphoryl-MurNAc-(pentapeptide)GlcNAc (lipid intermediate II).</text>
</comment>
<keyword evidence="6 10" id="KW-0573">Peptidoglycan synthesis</keyword>
<keyword evidence="7 10" id="KW-0472">Membrane</keyword>
<dbReference type="GO" id="GO:0071555">
    <property type="term" value="P:cell wall organization"/>
    <property type="evidence" value="ECO:0007669"/>
    <property type="project" value="UniProtKB-KW"/>
</dbReference>
<evidence type="ECO:0000256" key="11">
    <source>
        <dbReference type="SAM" id="Phobius"/>
    </source>
</evidence>
<feature type="domain" description="Glycosyl transferase family 28 C-terminal" evidence="13">
    <location>
        <begin position="190"/>
        <end position="343"/>
    </location>
</feature>
<keyword evidence="5 10" id="KW-0133">Cell shape</keyword>
<keyword evidence="11" id="KW-0812">Transmembrane</keyword>
<comment type="similarity">
    <text evidence="10">Belongs to the glycosyltransferase 28 family. MurG subfamily.</text>
</comment>
<dbReference type="InterPro" id="IPR004276">
    <property type="entry name" value="GlycoTrans_28_N"/>
</dbReference>
<evidence type="ECO:0000313" key="14">
    <source>
        <dbReference type="EMBL" id="TSC92374.1"/>
    </source>
</evidence>
<feature type="binding site" evidence="10">
    <location>
        <position position="197"/>
    </location>
    <ligand>
        <name>UDP-N-acetyl-alpha-D-glucosamine</name>
        <dbReference type="ChEBI" id="CHEBI:57705"/>
    </ligand>
</feature>
<dbReference type="SUPFAM" id="SSF53756">
    <property type="entry name" value="UDP-Glycosyltransferase/glycogen phosphorylase"/>
    <property type="match status" value="1"/>
</dbReference>
<keyword evidence="4 10" id="KW-0808">Transferase</keyword>
<comment type="caution">
    <text evidence="10">Lacks conserved residue(s) required for the propagation of feature annotation.</text>
</comment>
<feature type="transmembrane region" description="Helical" evidence="11">
    <location>
        <begin position="72"/>
        <end position="92"/>
    </location>
</feature>
<evidence type="ECO:0000313" key="15">
    <source>
        <dbReference type="Proteomes" id="UP000315589"/>
    </source>
</evidence>
<sequence>MKKIRIIACGGGTISHAIPTITVCQSLMAINSKIEILYVASKNGPEIEYLKNNLKYTSIYCGKIYRYLTIRLIASAILNIVGFLQAFWIVLINRPKLVFAKGGYATFAIAINAKLFGIPVVIHESDSIIGLSNSIAAKFAKIILTGFPAENYEKKYHNKIVFSGIPLRNEFKSPSLPRGVNVHFSPSLKTILILGGSQGAEALTSWVAKNILRFLDDTQIIHVCGSANYEKFKYLTHDKNIVEARNKYILLPFVRNGLAYIMKNSTLIVSRAGATSIAELSYLSKPAVLVPYPFASKNHQQKNGEILVKNKACILISQSDLDEKTAEILKLLNDSDKLKDLGKNISSIMPKDSLDRIANVINDAIINN</sequence>
<feature type="binding site" evidence="10">
    <location>
        <position position="300"/>
    </location>
    <ligand>
        <name>UDP-N-acetyl-alpha-D-glucosamine</name>
        <dbReference type="ChEBI" id="CHEBI:57705"/>
    </ligand>
</feature>
<feature type="binding site" evidence="10">
    <location>
        <position position="168"/>
    </location>
    <ligand>
        <name>UDP-N-acetyl-alpha-D-glucosamine</name>
        <dbReference type="ChEBI" id="CHEBI:57705"/>
    </ligand>
</feature>
<dbReference type="EC" id="2.4.1.227" evidence="10"/>
<comment type="pathway">
    <text evidence="10">Cell wall biogenesis; peptidoglycan biosynthesis.</text>
</comment>
<comment type="subcellular location">
    <subcellularLocation>
        <location evidence="10">Cell membrane</location>
        <topology evidence="10">Peripheral membrane protein</topology>
        <orientation evidence="10">Cytoplasmic side</orientation>
    </subcellularLocation>
</comment>
<evidence type="ECO:0000256" key="8">
    <source>
        <dbReference type="ARBA" id="ARBA00023306"/>
    </source>
</evidence>
<dbReference type="GO" id="GO:0050511">
    <property type="term" value="F:undecaprenyldiphospho-muramoylpentapeptide beta-N-acetylglucosaminyltransferase activity"/>
    <property type="evidence" value="ECO:0007669"/>
    <property type="project" value="UniProtKB-UniRule"/>
</dbReference>
<organism evidence="14 15">
    <name type="scientific">Candidatus Berkelbacteria bacterium Licking1014_85</name>
    <dbReference type="NCBI Taxonomy" id="2017148"/>
    <lineage>
        <taxon>Bacteria</taxon>
        <taxon>Candidatus Berkelbacteria</taxon>
    </lineage>
</organism>
<dbReference type="GO" id="GO:0008360">
    <property type="term" value="P:regulation of cell shape"/>
    <property type="evidence" value="ECO:0007669"/>
    <property type="project" value="UniProtKB-KW"/>
</dbReference>
<accession>A0A554LHM7</accession>
<evidence type="ECO:0000256" key="6">
    <source>
        <dbReference type="ARBA" id="ARBA00022984"/>
    </source>
</evidence>
<evidence type="ECO:0000256" key="10">
    <source>
        <dbReference type="HAMAP-Rule" id="MF_00033"/>
    </source>
</evidence>
<keyword evidence="1 10" id="KW-1003">Cell membrane</keyword>
<evidence type="ECO:0000259" key="13">
    <source>
        <dbReference type="Pfam" id="PF04101"/>
    </source>
</evidence>
<feature type="domain" description="Glycosyltransferase family 28 N-terminal" evidence="12">
    <location>
        <begin position="6"/>
        <end position="143"/>
    </location>
</feature>
<dbReference type="AlphaFoldDB" id="A0A554LHM7"/>
<keyword evidence="11" id="KW-1133">Transmembrane helix</keyword>
<dbReference type="InterPro" id="IPR007235">
    <property type="entry name" value="Glyco_trans_28_C"/>
</dbReference>
<evidence type="ECO:0000256" key="5">
    <source>
        <dbReference type="ARBA" id="ARBA00022960"/>
    </source>
</evidence>
<name>A0A554LHM7_9BACT</name>
<dbReference type="GO" id="GO:0009252">
    <property type="term" value="P:peptidoglycan biosynthetic process"/>
    <property type="evidence" value="ECO:0007669"/>
    <property type="project" value="UniProtKB-UniRule"/>
</dbReference>
<keyword evidence="2 10" id="KW-0132">Cell division</keyword>
<dbReference type="UniPathway" id="UPA00219"/>
<comment type="catalytic activity">
    <reaction evidence="10">
        <text>di-trans,octa-cis-undecaprenyl diphospho-N-acetyl-alpha-D-muramoyl-L-alanyl-D-glutamyl-meso-2,6-diaminopimeloyl-D-alanyl-D-alanine + UDP-N-acetyl-alpha-D-glucosamine = di-trans,octa-cis-undecaprenyl diphospho-[N-acetyl-alpha-D-glucosaminyl-(1-&gt;4)]-N-acetyl-alpha-D-muramoyl-L-alanyl-D-glutamyl-meso-2,6-diaminopimeloyl-D-alanyl-D-alanine + UDP + H(+)</text>
        <dbReference type="Rhea" id="RHEA:31227"/>
        <dbReference type="ChEBI" id="CHEBI:15378"/>
        <dbReference type="ChEBI" id="CHEBI:57705"/>
        <dbReference type="ChEBI" id="CHEBI:58223"/>
        <dbReference type="ChEBI" id="CHEBI:61387"/>
        <dbReference type="ChEBI" id="CHEBI:61388"/>
        <dbReference type="EC" id="2.4.1.227"/>
    </reaction>
</comment>
<gene>
    <name evidence="10" type="primary">murG</name>
    <name evidence="14" type="ORF">CEN91_474</name>
</gene>
<dbReference type="GO" id="GO:0005886">
    <property type="term" value="C:plasma membrane"/>
    <property type="evidence" value="ECO:0007669"/>
    <property type="project" value="UniProtKB-SubCell"/>
</dbReference>
<dbReference type="CDD" id="cd03785">
    <property type="entry name" value="GT28_MurG"/>
    <property type="match status" value="1"/>
</dbReference>